<reference evidence="1" key="1">
    <citation type="submission" date="2022-03" db="EMBL/GenBank/DDBJ databases">
        <authorList>
            <person name="Tunstrom K."/>
        </authorList>
    </citation>
    <scope>NUCLEOTIDE SEQUENCE</scope>
</reference>
<evidence type="ECO:0000313" key="1">
    <source>
        <dbReference type="EMBL" id="CAH2103200.1"/>
    </source>
</evidence>
<dbReference type="AlphaFoldDB" id="A0AAU9UZ03"/>
<dbReference type="EMBL" id="CAKOGL010000026">
    <property type="protein sequence ID" value="CAH2103200.1"/>
    <property type="molecule type" value="Genomic_DNA"/>
</dbReference>
<comment type="caution">
    <text evidence="1">The sequence shown here is derived from an EMBL/GenBank/DDBJ whole genome shotgun (WGS) entry which is preliminary data.</text>
</comment>
<sequence>MAERDPEDTRTPPFRGYPTRKVTLDEYVRYHEDIFDSSNDIKVVRSLDDVELALYDTDEAPLRRNRRHNKGFYF</sequence>
<organism evidence="1 2">
    <name type="scientific">Euphydryas editha</name>
    <name type="common">Edith's checkerspot</name>
    <dbReference type="NCBI Taxonomy" id="104508"/>
    <lineage>
        <taxon>Eukaryota</taxon>
        <taxon>Metazoa</taxon>
        <taxon>Ecdysozoa</taxon>
        <taxon>Arthropoda</taxon>
        <taxon>Hexapoda</taxon>
        <taxon>Insecta</taxon>
        <taxon>Pterygota</taxon>
        <taxon>Neoptera</taxon>
        <taxon>Endopterygota</taxon>
        <taxon>Lepidoptera</taxon>
        <taxon>Glossata</taxon>
        <taxon>Ditrysia</taxon>
        <taxon>Papilionoidea</taxon>
        <taxon>Nymphalidae</taxon>
        <taxon>Nymphalinae</taxon>
        <taxon>Euphydryas</taxon>
    </lineage>
</organism>
<gene>
    <name evidence="1" type="ORF">EEDITHA_LOCUS17743</name>
</gene>
<dbReference type="Proteomes" id="UP001153954">
    <property type="component" value="Unassembled WGS sequence"/>
</dbReference>
<name>A0AAU9UZ03_EUPED</name>
<accession>A0AAU9UZ03</accession>
<proteinExistence type="predicted"/>
<evidence type="ECO:0000313" key="2">
    <source>
        <dbReference type="Proteomes" id="UP001153954"/>
    </source>
</evidence>
<keyword evidence="2" id="KW-1185">Reference proteome</keyword>
<protein>
    <submittedName>
        <fullName evidence="1">Uncharacterized protein</fullName>
    </submittedName>
</protein>